<accession>A0ABP4V375</accession>
<gene>
    <name evidence="5" type="ORF">GCM10009745_74880</name>
</gene>
<dbReference type="SUPFAM" id="SSF47413">
    <property type="entry name" value="lambda repressor-like DNA-binding domains"/>
    <property type="match status" value="1"/>
</dbReference>
<dbReference type="CDD" id="cd06267">
    <property type="entry name" value="PBP1_LacI_sugar_binding-like"/>
    <property type="match status" value="1"/>
</dbReference>
<dbReference type="SMART" id="SM00354">
    <property type="entry name" value="HTH_LACI"/>
    <property type="match status" value="1"/>
</dbReference>
<keyword evidence="3" id="KW-0804">Transcription</keyword>
<organism evidence="5 6">
    <name type="scientific">Kribbella yunnanensis</name>
    <dbReference type="NCBI Taxonomy" id="190194"/>
    <lineage>
        <taxon>Bacteria</taxon>
        <taxon>Bacillati</taxon>
        <taxon>Actinomycetota</taxon>
        <taxon>Actinomycetes</taxon>
        <taxon>Propionibacteriales</taxon>
        <taxon>Kribbellaceae</taxon>
        <taxon>Kribbella</taxon>
    </lineage>
</organism>
<keyword evidence="2 5" id="KW-0238">DNA-binding</keyword>
<dbReference type="RefSeq" id="WP_344163420.1">
    <property type="nucleotide sequence ID" value="NZ_BAAANF010000026.1"/>
</dbReference>
<dbReference type="InterPro" id="IPR010982">
    <property type="entry name" value="Lambda_DNA-bd_dom_sf"/>
</dbReference>
<reference evidence="6" key="1">
    <citation type="journal article" date="2019" name="Int. J. Syst. Evol. Microbiol.">
        <title>The Global Catalogue of Microorganisms (GCM) 10K type strain sequencing project: providing services to taxonomists for standard genome sequencing and annotation.</title>
        <authorList>
            <consortium name="The Broad Institute Genomics Platform"/>
            <consortium name="The Broad Institute Genome Sequencing Center for Infectious Disease"/>
            <person name="Wu L."/>
            <person name="Ma J."/>
        </authorList>
    </citation>
    <scope>NUCLEOTIDE SEQUENCE [LARGE SCALE GENOMIC DNA]</scope>
    <source>
        <strain evidence="6">JCM 14307</strain>
    </source>
</reference>
<dbReference type="InterPro" id="IPR046335">
    <property type="entry name" value="LacI/GalR-like_sensor"/>
</dbReference>
<dbReference type="Gene3D" id="3.40.50.2300">
    <property type="match status" value="2"/>
</dbReference>
<evidence type="ECO:0000256" key="2">
    <source>
        <dbReference type="ARBA" id="ARBA00023125"/>
    </source>
</evidence>
<evidence type="ECO:0000256" key="1">
    <source>
        <dbReference type="ARBA" id="ARBA00023015"/>
    </source>
</evidence>
<evidence type="ECO:0000313" key="6">
    <source>
        <dbReference type="Proteomes" id="UP001500280"/>
    </source>
</evidence>
<dbReference type="SUPFAM" id="SSF53822">
    <property type="entry name" value="Periplasmic binding protein-like I"/>
    <property type="match status" value="1"/>
</dbReference>
<evidence type="ECO:0000313" key="5">
    <source>
        <dbReference type="EMBL" id="GAA1715569.1"/>
    </source>
</evidence>
<protein>
    <submittedName>
        <fullName evidence="5">LacI family DNA-binding transcriptional regulator</fullName>
    </submittedName>
</protein>
<sequence>MVTIADVARHAGVATSTVSYVLSGKRSISPETRQRVNASVDALGYRPNASARALASNRSNVLALVIPLRADMHVPVLMQFAAAVVTSARRYDHDVLLLTADEGAAGLERIQQSSLVDAVVVMDIELHDERVPLLRGLDLPSMLIGTPLDSDGLTCIDLDFVQAAELCVDHLADLGHQDVALLGTPSAVYERQTAFAHRTLEGFRSAARRRGVHGVETPCEPTHEAVLKTVQELLTQEPGLTGLVVQNEPIIGPLLEVLRRLGRRVPEDMSVLAICADDVAEGQSPRLSSVSIPADEIGGRAVDLLIGKLDGLAPAPTTLVPAVLTARASSGPAPQPDRSTTA</sequence>
<keyword evidence="6" id="KW-1185">Reference proteome</keyword>
<dbReference type="PANTHER" id="PTHR30146">
    <property type="entry name" value="LACI-RELATED TRANSCRIPTIONAL REPRESSOR"/>
    <property type="match status" value="1"/>
</dbReference>
<dbReference type="InterPro" id="IPR000843">
    <property type="entry name" value="HTH_LacI"/>
</dbReference>
<dbReference type="CDD" id="cd01392">
    <property type="entry name" value="HTH_LacI"/>
    <property type="match status" value="1"/>
</dbReference>
<dbReference type="Pfam" id="PF00356">
    <property type="entry name" value="LacI"/>
    <property type="match status" value="1"/>
</dbReference>
<dbReference type="PROSITE" id="PS50932">
    <property type="entry name" value="HTH_LACI_2"/>
    <property type="match status" value="1"/>
</dbReference>
<name>A0ABP4V375_9ACTN</name>
<evidence type="ECO:0000259" key="4">
    <source>
        <dbReference type="PROSITE" id="PS50932"/>
    </source>
</evidence>
<evidence type="ECO:0000256" key="3">
    <source>
        <dbReference type="ARBA" id="ARBA00023163"/>
    </source>
</evidence>
<dbReference type="GO" id="GO:0003677">
    <property type="term" value="F:DNA binding"/>
    <property type="evidence" value="ECO:0007669"/>
    <property type="project" value="UniProtKB-KW"/>
</dbReference>
<dbReference type="PANTHER" id="PTHR30146:SF153">
    <property type="entry name" value="LACTOSE OPERON REPRESSOR"/>
    <property type="match status" value="1"/>
</dbReference>
<keyword evidence="1" id="KW-0805">Transcription regulation</keyword>
<dbReference type="Pfam" id="PF13377">
    <property type="entry name" value="Peripla_BP_3"/>
    <property type="match status" value="1"/>
</dbReference>
<dbReference type="Proteomes" id="UP001500280">
    <property type="component" value="Unassembled WGS sequence"/>
</dbReference>
<comment type="caution">
    <text evidence="5">The sequence shown here is derived from an EMBL/GenBank/DDBJ whole genome shotgun (WGS) entry which is preliminary data.</text>
</comment>
<proteinExistence type="predicted"/>
<dbReference type="InterPro" id="IPR028082">
    <property type="entry name" value="Peripla_BP_I"/>
</dbReference>
<dbReference type="EMBL" id="BAAANF010000026">
    <property type="protein sequence ID" value="GAA1715569.1"/>
    <property type="molecule type" value="Genomic_DNA"/>
</dbReference>
<dbReference type="Gene3D" id="1.10.260.40">
    <property type="entry name" value="lambda repressor-like DNA-binding domains"/>
    <property type="match status" value="1"/>
</dbReference>
<feature type="domain" description="HTH lacI-type" evidence="4">
    <location>
        <begin position="2"/>
        <end position="56"/>
    </location>
</feature>